<dbReference type="HOGENOM" id="CLU_043262_1_0_6"/>
<keyword evidence="13" id="KW-1185">Reference proteome</keyword>
<keyword evidence="6" id="KW-1133">Transmembrane helix</keyword>
<evidence type="ECO:0000256" key="2">
    <source>
        <dbReference type="ARBA" id="ARBA00022475"/>
    </source>
</evidence>
<dbReference type="InterPro" id="IPR004090">
    <property type="entry name" value="Chemotax_Me-accpt_rcpt"/>
</dbReference>
<keyword evidence="5" id="KW-0812">Transmembrane</keyword>
<accession>A0A024H9P8</accession>
<evidence type="ECO:0000256" key="7">
    <source>
        <dbReference type="ARBA" id="ARBA00023136"/>
    </source>
</evidence>
<dbReference type="SMART" id="SM00283">
    <property type="entry name" value="MA"/>
    <property type="match status" value="1"/>
</dbReference>
<keyword evidence="3" id="KW-0488">Methylation</keyword>
<evidence type="ECO:0000256" key="10">
    <source>
        <dbReference type="PROSITE-ProRule" id="PRU00284"/>
    </source>
</evidence>
<dbReference type="InterPro" id="IPR004089">
    <property type="entry name" value="MCPsignal_dom"/>
</dbReference>
<dbReference type="GO" id="GO:0007165">
    <property type="term" value="P:signal transduction"/>
    <property type="evidence" value="ECO:0007669"/>
    <property type="project" value="UniProtKB-KW"/>
</dbReference>
<reference evidence="12 13" key="1">
    <citation type="submission" date="2013-03" db="EMBL/GenBank/DDBJ databases">
        <authorList>
            <person name="Linke B."/>
        </authorList>
    </citation>
    <scope>NUCLEOTIDE SEQUENCE [LARGE SCALE GENOMIC DNA]</scope>
    <source>
        <strain evidence="12 13">B13</strain>
    </source>
</reference>
<dbReference type="GO" id="GO:0005886">
    <property type="term" value="C:plasma membrane"/>
    <property type="evidence" value="ECO:0007669"/>
    <property type="project" value="UniProtKB-SubCell"/>
</dbReference>
<dbReference type="STRING" id="1301098.PKB_0092"/>
<dbReference type="EMBL" id="HG322950">
    <property type="protein sequence ID" value="CDF81471.1"/>
    <property type="molecule type" value="Genomic_DNA"/>
</dbReference>
<organism evidence="12 13">
    <name type="scientific">Pseudomonas knackmussii (strain DSM 6978 / CCUG 54928 / LMG 23759 / B13)</name>
    <dbReference type="NCBI Taxonomy" id="1301098"/>
    <lineage>
        <taxon>Bacteria</taxon>
        <taxon>Pseudomonadati</taxon>
        <taxon>Pseudomonadota</taxon>
        <taxon>Gammaproteobacteria</taxon>
        <taxon>Pseudomonadales</taxon>
        <taxon>Pseudomonadaceae</taxon>
        <taxon>Pseudomonas</taxon>
    </lineage>
</organism>
<dbReference type="Proteomes" id="UP000025241">
    <property type="component" value="Chromosome I"/>
</dbReference>
<dbReference type="KEGG" id="pkc:PKB_0092"/>
<evidence type="ECO:0000256" key="3">
    <source>
        <dbReference type="ARBA" id="ARBA00022481"/>
    </source>
</evidence>
<comment type="similarity">
    <text evidence="9">Belongs to the methyl-accepting chemotaxis (MCP) protein family.</text>
</comment>
<dbReference type="PATRIC" id="fig|1301098.3.peg.96"/>
<comment type="subcellular location">
    <subcellularLocation>
        <location evidence="1">Cell membrane</location>
    </subcellularLocation>
</comment>
<gene>
    <name evidence="12" type="ORF">PKB_0092</name>
</gene>
<reference evidence="12 13" key="2">
    <citation type="submission" date="2014-05" db="EMBL/GenBank/DDBJ databases">
        <title>Genome sequence of the 3-chlorobenzoate degrading bacterium Pseudomonas knackmussii B13 shows multiple evidence for horizontal gene transfer.</title>
        <authorList>
            <person name="Miyazaki R."/>
            <person name="Bertelli C."/>
            <person name="Falquet L."/>
            <person name="Robinson-Rechavi M."/>
            <person name="Gharib W."/>
            <person name="Roy S."/>
            <person name="Van der Meer J.R."/>
        </authorList>
    </citation>
    <scope>NUCLEOTIDE SEQUENCE [LARGE SCALE GENOMIC DNA]</scope>
    <source>
        <strain evidence="12 13">B13</strain>
    </source>
</reference>
<dbReference type="eggNOG" id="COG0840">
    <property type="taxonomic scope" value="Bacteria"/>
</dbReference>
<evidence type="ECO:0000313" key="12">
    <source>
        <dbReference type="EMBL" id="CDF81471.1"/>
    </source>
</evidence>
<evidence type="ECO:0000259" key="11">
    <source>
        <dbReference type="PROSITE" id="PS50111"/>
    </source>
</evidence>
<evidence type="ECO:0000313" key="13">
    <source>
        <dbReference type="Proteomes" id="UP000025241"/>
    </source>
</evidence>
<keyword evidence="4" id="KW-0145">Chemotaxis</keyword>
<evidence type="ECO:0000256" key="6">
    <source>
        <dbReference type="ARBA" id="ARBA00022989"/>
    </source>
</evidence>
<dbReference type="PANTHER" id="PTHR32089:SF120">
    <property type="entry name" value="METHYL-ACCEPTING CHEMOTAXIS PROTEIN TLPQ"/>
    <property type="match status" value="1"/>
</dbReference>
<dbReference type="PANTHER" id="PTHR32089">
    <property type="entry name" value="METHYL-ACCEPTING CHEMOTAXIS PROTEIN MCPB"/>
    <property type="match status" value="1"/>
</dbReference>
<dbReference type="GO" id="GO:0006935">
    <property type="term" value="P:chemotaxis"/>
    <property type="evidence" value="ECO:0007669"/>
    <property type="project" value="UniProtKB-KW"/>
</dbReference>
<keyword evidence="7" id="KW-0472">Membrane</keyword>
<keyword evidence="2" id="KW-1003">Cell membrane</keyword>
<dbReference type="SUPFAM" id="SSF58104">
    <property type="entry name" value="Methyl-accepting chemotaxis protein (MCP) signaling domain"/>
    <property type="match status" value="1"/>
</dbReference>
<dbReference type="Gene3D" id="1.10.287.950">
    <property type="entry name" value="Methyl-accepting chemotaxis protein"/>
    <property type="match status" value="1"/>
</dbReference>
<dbReference type="Pfam" id="PF00015">
    <property type="entry name" value="MCPsignal"/>
    <property type="match status" value="1"/>
</dbReference>
<proteinExistence type="inferred from homology"/>
<evidence type="ECO:0000256" key="8">
    <source>
        <dbReference type="ARBA" id="ARBA00023224"/>
    </source>
</evidence>
<sequence length="310" mass="34228">MQDVAQEQLGAVDGHVRQIDNILQQAIGRLTASFHSLAERIDTQRGLSHSLIERYDGRGHVDDAINFQEFVQTTQSTLALFVEATLETSRTSQQLVQRMDRVTHKISEILQSTQDMDAIAKQTNLLALNAAIEAARAGESGRGFAVVADEVRALSTRSTHFSEAIRQHVDVVYREIKDAEGAIAQLAEKDMSFALDSKQKIQRMFDDLEAMNSHTLKVIHELDRISLEVGQGVDAAVTALQFQDMSSQLLGQIGKHGARLGDLATALGALGVQPPQEWRERLDRQLEELKRPLANPVAQSSLNAGEVELF</sequence>
<name>A0A024H9P8_PSEKB</name>
<dbReference type="PRINTS" id="PR00260">
    <property type="entry name" value="CHEMTRNSDUCR"/>
</dbReference>
<evidence type="ECO:0000256" key="9">
    <source>
        <dbReference type="ARBA" id="ARBA00029447"/>
    </source>
</evidence>
<feature type="domain" description="Methyl-accepting transducer" evidence="11">
    <location>
        <begin position="93"/>
        <end position="244"/>
    </location>
</feature>
<dbReference type="PROSITE" id="PS50111">
    <property type="entry name" value="CHEMOTAXIS_TRANSDUC_2"/>
    <property type="match status" value="1"/>
</dbReference>
<evidence type="ECO:0000256" key="5">
    <source>
        <dbReference type="ARBA" id="ARBA00022692"/>
    </source>
</evidence>
<evidence type="ECO:0000256" key="1">
    <source>
        <dbReference type="ARBA" id="ARBA00004236"/>
    </source>
</evidence>
<dbReference type="AlphaFoldDB" id="A0A024H9P8"/>
<keyword evidence="8 10" id="KW-0807">Transducer</keyword>
<dbReference type="GO" id="GO:0004888">
    <property type="term" value="F:transmembrane signaling receptor activity"/>
    <property type="evidence" value="ECO:0007669"/>
    <property type="project" value="InterPro"/>
</dbReference>
<evidence type="ECO:0000256" key="4">
    <source>
        <dbReference type="ARBA" id="ARBA00022500"/>
    </source>
</evidence>
<protein>
    <recommendedName>
        <fullName evidence="11">Methyl-accepting transducer domain-containing protein</fullName>
    </recommendedName>
</protein>